<dbReference type="InterPro" id="IPR009839">
    <property type="entry name" value="SseB_N"/>
</dbReference>
<dbReference type="Pfam" id="PF07179">
    <property type="entry name" value="SseB"/>
    <property type="match status" value="1"/>
</dbReference>
<accession>A0A7Y9RTH2</accession>
<feature type="region of interest" description="Disordered" evidence="1">
    <location>
        <begin position="1"/>
        <end position="22"/>
    </location>
</feature>
<dbReference type="Proteomes" id="UP000544110">
    <property type="component" value="Unassembled WGS sequence"/>
</dbReference>
<keyword evidence="4" id="KW-1185">Reference proteome</keyword>
<dbReference type="AlphaFoldDB" id="A0A7Y9RTH2"/>
<proteinExistence type="predicted"/>
<sequence>MSAPQDRFAGRAIPDPGFAGDRGEVAPEVRDALARHAAGEAGAAATLAVLQHARVLVPVVAVADEVEVDEHGLAHDKSSDMAAVLMRGRDGRLALLAFTGTAALQAWDPAARPVPVSLRDAARAALQDDAAAVVLDVAGPATYVVQGADLEALAAGLLLAFAGDRAVWVAPDDSRPGDEVG</sequence>
<dbReference type="EMBL" id="JACCAC010000001">
    <property type="protein sequence ID" value="NYG56035.1"/>
    <property type="molecule type" value="Genomic_DNA"/>
</dbReference>
<feature type="domain" description="SseB protein N-terminal" evidence="2">
    <location>
        <begin position="30"/>
        <end position="151"/>
    </location>
</feature>
<dbReference type="RefSeq" id="WP_343049305.1">
    <property type="nucleotide sequence ID" value="NZ_JACCAC010000001.1"/>
</dbReference>
<name>A0A7Y9RTH2_9ACTN</name>
<evidence type="ECO:0000259" key="2">
    <source>
        <dbReference type="Pfam" id="PF07179"/>
    </source>
</evidence>
<protein>
    <recommendedName>
        <fullName evidence="2">SseB protein N-terminal domain-containing protein</fullName>
    </recommendedName>
</protein>
<organism evidence="3 4">
    <name type="scientific">Nocardioides perillae</name>
    <dbReference type="NCBI Taxonomy" id="1119534"/>
    <lineage>
        <taxon>Bacteria</taxon>
        <taxon>Bacillati</taxon>
        <taxon>Actinomycetota</taxon>
        <taxon>Actinomycetes</taxon>
        <taxon>Propionibacteriales</taxon>
        <taxon>Nocardioidaceae</taxon>
        <taxon>Nocardioides</taxon>
    </lineage>
</organism>
<gene>
    <name evidence="3" type="ORF">BJ989_002339</name>
</gene>
<comment type="caution">
    <text evidence="3">The sequence shown here is derived from an EMBL/GenBank/DDBJ whole genome shotgun (WGS) entry which is preliminary data.</text>
</comment>
<evidence type="ECO:0000313" key="3">
    <source>
        <dbReference type="EMBL" id="NYG56035.1"/>
    </source>
</evidence>
<reference evidence="3 4" key="1">
    <citation type="submission" date="2020-07" db="EMBL/GenBank/DDBJ databases">
        <title>Sequencing the genomes of 1000 actinobacteria strains.</title>
        <authorList>
            <person name="Klenk H.-P."/>
        </authorList>
    </citation>
    <scope>NUCLEOTIDE SEQUENCE [LARGE SCALE GENOMIC DNA]</scope>
    <source>
        <strain evidence="3 4">DSM 24552</strain>
    </source>
</reference>
<evidence type="ECO:0000256" key="1">
    <source>
        <dbReference type="SAM" id="MobiDB-lite"/>
    </source>
</evidence>
<evidence type="ECO:0000313" key="4">
    <source>
        <dbReference type="Proteomes" id="UP000544110"/>
    </source>
</evidence>